<dbReference type="GO" id="GO:0004519">
    <property type="term" value="F:endonuclease activity"/>
    <property type="evidence" value="ECO:0007669"/>
    <property type="project" value="UniProtKB-KW"/>
</dbReference>
<dbReference type="Gene3D" id="3.40.50.1010">
    <property type="entry name" value="5'-nuclease"/>
    <property type="match status" value="1"/>
</dbReference>
<evidence type="ECO:0000256" key="1">
    <source>
        <dbReference type="ARBA" id="ARBA00022842"/>
    </source>
</evidence>
<dbReference type="RefSeq" id="WP_339090801.1">
    <property type="nucleotide sequence ID" value="NZ_LR743507.1"/>
</dbReference>
<reference evidence="2" key="1">
    <citation type="submission" date="2019-12" db="EMBL/GenBank/DDBJ databases">
        <authorList>
            <person name="Cremers G."/>
        </authorList>
    </citation>
    <scope>NUCLEOTIDE SEQUENCE</scope>
    <source>
        <strain evidence="2">Vvax</strain>
    </source>
</reference>
<keyword evidence="2" id="KW-0540">Nuclease</keyword>
<keyword evidence="2" id="KW-0378">Hydrolase</keyword>
<proteinExistence type="predicted"/>
<dbReference type="InterPro" id="IPR029060">
    <property type="entry name" value="PIN-like_dom_sf"/>
</dbReference>
<dbReference type="EMBL" id="LR743507">
    <property type="protein sequence ID" value="CAA2105346.1"/>
    <property type="molecule type" value="Genomic_DNA"/>
</dbReference>
<gene>
    <name evidence="2" type="primary">vapC</name>
    <name evidence="2" type="ORF">VVAX_03208</name>
</gene>
<keyword evidence="2" id="KW-0255">Endonuclease</keyword>
<dbReference type="GO" id="GO:0016787">
    <property type="term" value="F:hydrolase activity"/>
    <property type="evidence" value="ECO:0007669"/>
    <property type="project" value="UniProtKB-KW"/>
</dbReference>
<keyword evidence="1" id="KW-0460">Magnesium</keyword>
<protein>
    <submittedName>
        <fullName evidence="2">tRNA(fMet)-specific endonuclease VapC</fullName>
        <ecNumber evidence="2">3.1.-.-</ecNumber>
    </submittedName>
</protein>
<name>A0A679J2F4_VARPD</name>
<dbReference type="InterPro" id="IPR044153">
    <property type="entry name" value="PIN_Pae0151-like"/>
</dbReference>
<dbReference type="PANTHER" id="PTHR35901:SF1">
    <property type="entry name" value="EXONUCLEASE VAPC9"/>
    <property type="match status" value="1"/>
</dbReference>
<sequence length="144" mass="15737">MTAFVMDASVTAAWLLPDMASEHTRKLYAAIRRDEVEPQAPNAWQWECTNILANGVRSGRIPPAAVEGLWSVLDAIRHRVELHDLAPAQHKAVLAVAIDAGVSQYDAGYLWLAKSLNLPLATFDEQLIQAAPQAGVRLLDISTL</sequence>
<evidence type="ECO:0000313" key="2">
    <source>
        <dbReference type="EMBL" id="CAA2105346.1"/>
    </source>
</evidence>
<dbReference type="PANTHER" id="PTHR35901">
    <property type="entry name" value="RIBONUCLEASE VAPC3"/>
    <property type="match status" value="1"/>
</dbReference>
<dbReference type="InterPro" id="IPR051619">
    <property type="entry name" value="TypeII_TA_RNase_PINc/VapC"/>
</dbReference>
<dbReference type="SUPFAM" id="SSF88723">
    <property type="entry name" value="PIN domain-like"/>
    <property type="match status" value="1"/>
</dbReference>
<dbReference type="CDD" id="cd09873">
    <property type="entry name" value="PIN_Pae0151-like"/>
    <property type="match status" value="1"/>
</dbReference>
<dbReference type="EC" id="3.1.-.-" evidence="2"/>
<organism evidence="2">
    <name type="scientific">Variovorax paradoxus</name>
    <dbReference type="NCBI Taxonomy" id="34073"/>
    <lineage>
        <taxon>Bacteria</taxon>
        <taxon>Pseudomonadati</taxon>
        <taxon>Pseudomonadota</taxon>
        <taxon>Betaproteobacteria</taxon>
        <taxon>Burkholderiales</taxon>
        <taxon>Comamonadaceae</taxon>
        <taxon>Variovorax</taxon>
    </lineage>
</organism>
<accession>A0A679J2F4</accession>
<dbReference type="AlphaFoldDB" id="A0A679J2F4"/>